<protein>
    <submittedName>
        <fullName evidence="2">DUF2147 domain-containing protein</fullName>
    </submittedName>
</protein>
<evidence type="ECO:0000313" key="2">
    <source>
        <dbReference type="EMBL" id="QMW00827.1"/>
    </source>
</evidence>
<dbReference type="EMBL" id="CP059732">
    <property type="protein sequence ID" value="QMW00827.1"/>
    <property type="molecule type" value="Genomic_DNA"/>
</dbReference>
<gene>
    <name evidence="2" type="ORF">H3H32_22945</name>
</gene>
<proteinExistence type="predicted"/>
<accession>A0A7G5GPN5</accession>
<dbReference type="InterPro" id="IPR019223">
    <property type="entry name" value="DUF2147"/>
</dbReference>
<evidence type="ECO:0000259" key="1">
    <source>
        <dbReference type="Pfam" id="PF09917"/>
    </source>
</evidence>
<evidence type="ECO:0000313" key="3">
    <source>
        <dbReference type="Proteomes" id="UP000515369"/>
    </source>
</evidence>
<dbReference type="Proteomes" id="UP000515369">
    <property type="component" value="Chromosome"/>
</dbReference>
<dbReference type="Gene3D" id="2.40.128.520">
    <property type="match status" value="1"/>
</dbReference>
<dbReference type="Pfam" id="PF09917">
    <property type="entry name" value="DUF2147"/>
    <property type="match status" value="1"/>
</dbReference>
<name>A0A7G5GPN5_9BACT</name>
<keyword evidence="3" id="KW-1185">Reference proteome</keyword>
<reference evidence="2 3" key="1">
    <citation type="submission" date="2020-07" db="EMBL/GenBank/DDBJ databases">
        <title>Spirosoma foliorum sp. nov., isolated from the leaves on the Nejang mountain Korea, Republic of.</title>
        <authorList>
            <person name="Ho H."/>
            <person name="Lee Y.-J."/>
            <person name="Nurcahyanto D.-A."/>
            <person name="Kim S.-G."/>
        </authorList>
    </citation>
    <scope>NUCLEOTIDE SEQUENCE [LARGE SCALE GENOMIC DNA]</scope>
    <source>
        <strain evidence="2 3">PL0136</strain>
    </source>
</reference>
<dbReference type="AlphaFoldDB" id="A0A7G5GPN5"/>
<dbReference type="RefSeq" id="WP_182457941.1">
    <property type="nucleotide sequence ID" value="NZ_CP059732.1"/>
</dbReference>
<organism evidence="2 3">
    <name type="scientific">Spirosoma foliorum</name>
    <dbReference type="NCBI Taxonomy" id="2710596"/>
    <lineage>
        <taxon>Bacteria</taxon>
        <taxon>Pseudomonadati</taxon>
        <taxon>Bacteroidota</taxon>
        <taxon>Cytophagia</taxon>
        <taxon>Cytophagales</taxon>
        <taxon>Cytophagaceae</taxon>
        <taxon>Spirosoma</taxon>
    </lineage>
</organism>
<feature type="domain" description="DUF2147" evidence="1">
    <location>
        <begin position="38"/>
        <end position="137"/>
    </location>
</feature>
<sequence length="140" mass="16020">MISLRSQRYFWGLSLIVLLLWPITGKSSVDHTGDQILGRWLFPAKGSSVEIYKSGNQYFGRIFDVSTTGKNQFGVVKNQLLMQNLSFDGKGWSSGQLIHPKTGNHFDIELQLLDSQTLTARIYKGFRWLHKEYVLTRAPQ</sequence>
<dbReference type="KEGG" id="sfol:H3H32_22945"/>